<dbReference type="InterPro" id="IPR058042">
    <property type="entry name" value="CAMSAP_N"/>
</dbReference>
<keyword evidence="3" id="KW-1185">Reference proteome</keyword>
<feature type="domain" description="Calponin-homology (CH)" evidence="2">
    <location>
        <begin position="86"/>
        <end position="208"/>
    </location>
</feature>
<dbReference type="PANTHER" id="PTHR21595">
    <property type="entry name" value="PATRONIN"/>
    <property type="match status" value="1"/>
</dbReference>
<evidence type="ECO:0000313" key="4">
    <source>
        <dbReference type="WBParaSite" id="nRc.2.0.1.t08102-RA"/>
    </source>
</evidence>
<dbReference type="GO" id="GO:0005516">
    <property type="term" value="F:calmodulin binding"/>
    <property type="evidence" value="ECO:0007669"/>
    <property type="project" value="InterPro"/>
</dbReference>
<name>A0A915I1T7_ROMCU</name>
<dbReference type="Proteomes" id="UP000887565">
    <property type="component" value="Unplaced"/>
</dbReference>
<feature type="region of interest" description="Disordered" evidence="1">
    <location>
        <begin position="269"/>
        <end position="289"/>
    </location>
</feature>
<dbReference type="WBParaSite" id="nRc.2.0.1.t08102-RA">
    <property type="protein sequence ID" value="nRc.2.0.1.t08102-RA"/>
    <property type="gene ID" value="nRc.2.0.1.g08102"/>
</dbReference>
<proteinExistence type="predicted"/>
<organism evidence="3 4">
    <name type="scientific">Romanomermis culicivorax</name>
    <name type="common">Nematode worm</name>
    <dbReference type="NCBI Taxonomy" id="13658"/>
    <lineage>
        <taxon>Eukaryota</taxon>
        <taxon>Metazoa</taxon>
        <taxon>Ecdysozoa</taxon>
        <taxon>Nematoda</taxon>
        <taxon>Enoplea</taxon>
        <taxon>Dorylaimia</taxon>
        <taxon>Mermithida</taxon>
        <taxon>Mermithoidea</taxon>
        <taxon>Mermithidae</taxon>
        <taxon>Romanomermis</taxon>
    </lineage>
</organism>
<dbReference type="Pfam" id="PF25532">
    <property type="entry name" value="CH_CAMSAP2_N"/>
    <property type="match status" value="1"/>
</dbReference>
<dbReference type="InterPro" id="IPR022613">
    <property type="entry name" value="CH_CAMSAP_2"/>
</dbReference>
<dbReference type="InterPro" id="IPR032940">
    <property type="entry name" value="CAMSAP"/>
</dbReference>
<feature type="compositionally biased region" description="Basic and acidic residues" evidence="1">
    <location>
        <begin position="269"/>
        <end position="280"/>
    </location>
</feature>
<evidence type="ECO:0000256" key="1">
    <source>
        <dbReference type="SAM" id="MobiDB-lite"/>
    </source>
</evidence>
<dbReference type="Pfam" id="PF11971">
    <property type="entry name" value="CAMSAP_CH"/>
    <property type="match status" value="1"/>
</dbReference>
<dbReference type="GO" id="GO:0036449">
    <property type="term" value="C:microtubule minus-end"/>
    <property type="evidence" value="ECO:0007669"/>
    <property type="project" value="TreeGrafter"/>
</dbReference>
<protein>
    <submittedName>
        <fullName evidence="4">Calponin-homology (CH) domain-containing protein</fullName>
    </submittedName>
</protein>
<dbReference type="GO" id="GO:0051011">
    <property type="term" value="F:microtubule minus-end binding"/>
    <property type="evidence" value="ECO:0007669"/>
    <property type="project" value="TreeGrafter"/>
</dbReference>
<dbReference type="SUPFAM" id="SSF47576">
    <property type="entry name" value="Calponin-homology domain, CH-domain"/>
    <property type="match status" value="1"/>
</dbReference>
<dbReference type="AlphaFoldDB" id="A0A915I1T7"/>
<dbReference type="GO" id="GO:0031122">
    <property type="term" value="P:cytoplasmic microtubule organization"/>
    <property type="evidence" value="ECO:0007669"/>
    <property type="project" value="TreeGrafter"/>
</dbReference>
<sequence>MRSKTCCISVLAYCETLKRLGCNVEDHERHDVTETILRQAAPFRENAHLALIDALMITSIRETVSIRRIVEAIKQYSNVHAEEQPNSLEEAVLLWMNRICSVLRDRMKLPDSIPQMTDLYDDLCDGMCLAAILSFYNGAEMEVHRICFNEMRSIADCMHNLHLVQNFCHRVFQPTIFHFGRCEDILYAHECLKINILIFVVELFYKLEEFGGAATSMMNSTDSLMTTKSFDSLKYRSCPTTMNNNGNLTPHATTFADFAIRTLDKTTPEKSPFKNTEDNTKGMTNRRNPHADSGYGLIGGYGYRWRMRNQHIRCLIGGLKWRNPHSLGGY</sequence>
<reference evidence="4" key="1">
    <citation type="submission" date="2022-11" db="UniProtKB">
        <authorList>
            <consortium name="WormBaseParasite"/>
        </authorList>
    </citation>
    <scope>IDENTIFICATION</scope>
</reference>
<dbReference type="InterPro" id="IPR001715">
    <property type="entry name" value="CH_dom"/>
</dbReference>
<evidence type="ECO:0000313" key="3">
    <source>
        <dbReference type="Proteomes" id="UP000887565"/>
    </source>
</evidence>
<dbReference type="PANTHER" id="PTHR21595:SF0">
    <property type="entry name" value="PATRONIN"/>
    <property type="match status" value="1"/>
</dbReference>
<accession>A0A915I1T7</accession>
<evidence type="ECO:0000259" key="2">
    <source>
        <dbReference type="PROSITE" id="PS50021"/>
    </source>
</evidence>
<dbReference type="PROSITE" id="PS50021">
    <property type="entry name" value="CH"/>
    <property type="match status" value="1"/>
</dbReference>
<dbReference type="CDD" id="cd00014">
    <property type="entry name" value="CH_SF"/>
    <property type="match status" value="1"/>
</dbReference>
<dbReference type="InterPro" id="IPR036872">
    <property type="entry name" value="CH_dom_sf"/>
</dbReference>
<dbReference type="GO" id="GO:0007026">
    <property type="term" value="P:negative regulation of microtubule depolymerization"/>
    <property type="evidence" value="ECO:0007669"/>
    <property type="project" value="TreeGrafter"/>
</dbReference>
<dbReference type="Gene3D" id="1.10.418.10">
    <property type="entry name" value="Calponin-like domain"/>
    <property type="match status" value="1"/>
</dbReference>